<feature type="region of interest" description="Disordered" evidence="1">
    <location>
        <begin position="201"/>
        <end position="239"/>
    </location>
</feature>
<accession>A0A4Y4CUB9</accession>
<reference evidence="3 4" key="1">
    <citation type="submission" date="2019-06" db="EMBL/GenBank/DDBJ databases">
        <title>Whole genome shotgun sequence of Zoogloea ramigera NBRC 15342.</title>
        <authorList>
            <person name="Hosoyama A."/>
            <person name="Uohara A."/>
            <person name="Ohji S."/>
            <person name="Ichikawa N."/>
        </authorList>
    </citation>
    <scope>NUCLEOTIDE SEQUENCE [LARGE SCALE GENOMIC DNA]</scope>
    <source>
        <strain evidence="3 4">NBRC 15342</strain>
    </source>
</reference>
<proteinExistence type="predicted"/>
<comment type="caution">
    <text evidence="3">The sequence shown here is derived from an EMBL/GenBank/DDBJ whole genome shotgun (WGS) entry which is preliminary data.</text>
</comment>
<name>A0A4Y4CUB9_ZOORA</name>
<dbReference type="Proteomes" id="UP000318422">
    <property type="component" value="Unassembled WGS sequence"/>
</dbReference>
<evidence type="ECO:0000313" key="3">
    <source>
        <dbReference type="EMBL" id="GEC95064.1"/>
    </source>
</evidence>
<feature type="compositionally biased region" description="Basic and acidic residues" evidence="1">
    <location>
        <begin position="218"/>
        <end position="236"/>
    </location>
</feature>
<keyword evidence="2" id="KW-0472">Membrane</keyword>
<protein>
    <submittedName>
        <fullName evidence="3">Uncharacterized protein</fullName>
    </submittedName>
</protein>
<evidence type="ECO:0000313" key="4">
    <source>
        <dbReference type="Proteomes" id="UP000318422"/>
    </source>
</evidence>
<keyword evidence="2" id="KW-0812">Transmembrane</keyword>
<keyword evidence="4" id="KW-1185">Reference proteome</keyword>
<evidence type="ECO:0000256" key="2">
    <source>
        <dbReference type="SAM" id="Phobius"/>
    </source>
</evidence>
<feature type="transmembrane region" description="Helical" evidence="2">
    <location>
        <begin position="65"/>
        <end position="83"/>
    </location>
</feature>
<dbReference type="AlphaFoldDB" id="A0A4Y4CUB9"/>
<dbReference type="EMBL" id="BJNV01000013">
    <property type="protein sequence ID" value="GEC95064.1"/>
    <property type="molecule type" value="Genomic_DNA"/>
</dbReference>
<evidence type="ECO:0000256" key="1">
    <source>
        <dbReference type="SAM" id="MobiDB-lite"/>
    </source>
</evidence>
<organism evidence="3 4">
    <name type="scientific">Zoogloea ramigera</name>
    <dbReference type="NCBI Taxonomy" id="350"/>
    <lineage>
        <taxon>Bacteria</taxon>
        <taxon>Pseudomonadati</taxon>
        <taxon>Pseudomonadota</taxon>
        <taxon>Betaproteobacteria</taxon>
        <taxon>Rhodocyclales</taxon>
        <taxon>Zoogloeaceae</taxon>
        <taxon>Zoogloea</taxon>
    </lineage>
</organism>
<feature type="compositionally biased region" description="Basic and acidic residues" evidence="1">
    <location>
        <begin position="202"/>
        <end position="211"/>
    </location>
</feature>
<keyword evidence="2" id="KW-1133">Transmembrane helix</keyword>
<sequence>MTTRRADIVTAIKARLQRWLFRVGGPEAGPITLGQRRIFVLPTGFGLALALTLLVMLLASINYTLSLGFALTFLIGGVAWVSIHHAFRNLVDLTVSPGRSEAVFCGEAARFGVQFHNTGRRPRLGLQLWPSGGAPGDDGFDIAPQAGAVHFVAIPTRQRGWLQLPRLHLETRHPLGLIRAWSLFQPDQRCLVYPTPAADAPPLHHDGDDHPGSTANGRGRDDFAGLRHHQASDSPRHVAWKSVARGGPWRTKEFDGGGSQRVWLDWQHLPPGAGIEARLSRLTRWVVDADAAGLEYGLRLPGVELPPATGSAHRHACLAALALFGLPTAHAQPAS</sequence>
<dbReference type="PANTHER" id="PTHR34351">
    <property type="entry name" value="SLR1927 PROTEIN-RELATED"/>
    <property type="match status" value="1"/>
</dbReference>
<dbReference type="OrthoDB" id="5298497at2"/>
<dbReference type="PANTHER" id="PTHR34351:SF1">
    <property type="entry name" value="SLR1927 PROTEIN"/>
    <property type="match status" value="1"/>
</dbReference>
<dbReference type="RefSeq" id="WP_141350183.1">
    <property type="nucleotide sequence ID" value="NZ_BJNV01000013.1"/>
</dbReference>
<gene>
    <name evidence="3" type="ORF">ZRA01_11370</name>
</gene>
<feature type="transmembrane region" description="Helical" evidence="2">
    <location>
        <begin position="38"/>
        <end position="59"/>
    </location>
</feature>